<dbReference type="AlphaFoldDB" id="A0A1L5PCM5"/>
<accession>A0A1L5PCM5</accession>
<organism evidence="2 3">
    <name type="scientific">Rhizobium etli 8C-3</name>
    <dbReference type="NCBI Taxonomy" id="538025"/>
    <lineage>
        <taxon>Bacteria</taxon>
        <taxon>Pseudomonadati</taxon>
        <taxon>Pseudomonadota</taxon>
        <taxon>Alphaproteobacteria</taxon>
        <taxon>Hyphomicrobiales</taxon>
        <taxon>Rhizobiaceae</taxon>
        <taxon>Rhizobium/Agrobacterium group</taxon>
        <taxon>Rhizobium</taxon>
    </lineage>
</organism>
<dbReference type="PANTHER" id="PTHR43792">
    <property type="entry name" value="GNAT FAMILY, PUTATIVE (AFU_ORTHOLOGUE AFUA_3G00765)-RELATED-RELATED"/>
    <property type="match status" value="1"/>
</dbReference>
<evidence type="ECO:0000313" key="3">
    <source>
        <dbReference type="Proteomes" id="UP000185109"/>
    </source>
</evidence>
<reference evidence="2 3" key="1">
    <citation type="submission" date="2016-09" db="EMBL/GenBank/DDBJ databases">
        <title>The complete genome sequences of Rhizobium gallicum, symbiovars gallicum and phaseoli, symbionts associated to common bean (Phaseolus vulgaris).</title>
        <authorList>
            <person name="Bustos P."/>
            <person name="Santamaria R.I."/>
            <person name="Perez-Carrascal O.M."/>
            <person name="Juarez S."/>
            <person name="Lozano L."/>
            <person name="Martinez-Flores I."/>
            <person name="Martinez-Romero E."/>
            <person name="Cevallos M."/>
            <person name="Romero D."/>
            <person name="Davila G."/>
            <person name="Gonzalez V."/>
        </authorList>
    </citation>
    <scope>NUCLEOTIDE SEQUENCE [LARGE SCALE GENOMIC DNA]</scope>
    <source>
        <strain evidence="2 3">8C-3</strain>
        <plasmid evidence="3">Plasmid prsp8c3c</plasmid>
    </source>
</reference>
<dbReference type="InterPro" id="IPR051531">
    <property type="entry name" value="N-acetyltransferase"/>
</dbReference>
<gene>
    <name evidence="2" type="ORF">AM571_PC00199</name>
</gene>
<sequence length="190" mass="20953">MSCSGGMRSFTATPKGDKMIETERLLLRHPSAVDLPAWTVFLSEAEVTRFIGGPQDATGAWRNLCLFAGAWSVQGYSNFSVIEKATGRWIGRAGAWFPPGWVGPEIGWAFSRDVWGRGYATEAATRCLIWAFEELGWMEAVHIIHPENYASIAVAKRSGAIPRVSENAQKNLVYVTTREGWSPKDRATTG</sequence>
<keyword evidence="2" id="KW-0614">Plasmid</keyword>
<dbReference type="PANTHER" id="PTHR43792:SF1">
    <property type="entry name" value="N-ACETYLTRANSFERASE DOMAIN-CONTAINING PROTEIN"/>
    <property type="match status" value="1"/>
</dbReference>
<dbReference type="GO" id="GO:0016747">
    <property type="term" value="F:acyltransferase activity, transferring groups other than amino-acyl groups"/>
    <property type="evidence" value="ECO:0007669"/>
    <property type="project" value="InterPro"/>
</dbReference>
<feature type="domain" description="N-acetyltransferase" evidence="1">
    <location>
        <begin position="25"/>
        <end position="179"/>
    </location>
</feature>
<dbReference type="EMBL" id="CP017244">
    <property type="protein sequence ID" value="APO77941.1"/>
    <property type="molecule type" value="Genomic_DNA"/>
</dbReference>
<dbReference type="Pfam" id="PF13302">
    <property type="entry name" value="Acetyltransf_3"/>
    <property type="match status" value="1"/>
</dbReference>
<dbReference type="PROSITE" id="PS51186">
    <property type="entry name" value="GNAT"/>
    <property type="match status" value="1"/>
</dbReference>
<proteinExistence type="predicted"/>
<dbReference type="InterPro" id="IPR016181">
    <property type="entry name" value="Acyl_CoA_acyltransferase"/>
</dbReference>
<geneLocation type="plasmid" evidence="3">
    <name>prsp8c3c</name>
</geneLocation>
<dbReference type="Gene3D" id="3.40.630.30">
    <property type="match status" value="1"/>
</dbReference>
<name>A0A1L5PCM5_RHIET</name>
<dbReference type="Proteomes" id="UP000185109">
    <property type="component" value="Plasmid pRsp8C3c"/>
</dbReference>
<dbReference type="SUPFAM" id="SSF55729">
    <property type="entry name" value="Acyl-CoA N-acyltransferases (Nat)"/>
    <property type="match status" value="1"/>
</dbReference>
<evidence type="ECO:0000313" key="2">
    <source>
        <dbReference type="EMBL" id="APO77941.1"/>
    </source>
</evidence>
<protein>
    <recommendedName>
        <fullName evidence="1">N-acetyltransferase domain-containing protein</fullName>
    </recommendedName>
</protein>
<evidence type="ECO:0000259" key="1">
    <source>
        <dbReference type="PROSITE" id="PS51186"/>
    </source>
</evidence>
<dbReference type="InterPro" id="IPR000182">
    <property type="entry name" value="GNAT_dom"/>
</dbReference>